<feature type="region of interest" description="Disordered" evidence="1">
    <location>
        <begin position="339"/>
        <end position="360"/>
    </location>
</feature>
<proteinExistence type="predicted"/>
<protein>
    <submittedName>
        <fullName evidence="2">Uncharacterized protein</fullName>
    </submittedName>
</protein>
<dbReference type="InterPro" id="IPR008550">
    <property type="entry name" value="Herpesvirus_BRRF2-like"/>
</dbReference>
<gene>
    <name evidence="2" type="ORF">OvHV-2gp45</name>
</gene>
<reference evidence="2 3" key="1">
    <citation type="journal article" date="2007" name="J. Gen. Virol.">
        <title>Comparison of ovine herpesvirus 2 genomes isolated from domestic sheep (Ovis aries) and a clinically affected cow (Bos bovis).</title>
        <authorList>
            <person name="Taus N.S."/>
            <person name="Herndon D.R."/>
            <person name="Traul D.L."/>
            <person name="Stewart J.P."/>
            <person name="Ackermann M."/>
            <person name="Li H."/>
            <person name="Knowles D.P."/>
            <person name="Lewis G.S."/>
            <person name="Brayton K.A."/>
        </authorList>
    </citation>
    <scope>NUCLEOTIDE SEQUENCE [LARGE SCALE GENOMIC DNA]</scope>
</reference>
<accession>A1BM36</accession>
<evidence type="ECO:0000313" key="3">
    <source>
        <dbReference type="Proteomes" id="UP000152762"/>
    </source>
</evidence>
<evidence type="ECO:0000313" key="2">
    <source>
        <dbReference type="EMBL" id="ABB22265.1"/>
    </source>
</evidence>
<sequence length="446" mass="50143">MEQVVPVKGLTVQHQAKWNWLIGSFSSHNSAQACLQFIKQISSENEISHCACLLVLVHNMQTQQYLEEEGRAVNLAVVVRCLAEYGFDRVFNRECKEDPESMFYECKDRLALLIESECGCGECLGTSEMLSKTKVTSRMPRLQPHTVLAYEPELCSVYNSAVLCNTVPIPDRLLGDIINQTDFREFGSHTVQAEATTLAICMVMSWIFCLLRQTTLGLLQAVMRHMLQFAVTYELPIHSVRDLHRMDRRLLRLVRQRDVEAGADLEKLNDLLRVPLYQRIMVCKNQLNGQQCLLDPRYEEFKSLIQQATSDTCEQNVGQGTSPTGAAGVQSQWEPLQITDTHPQTKGPSPYSGNASTTHLGGQVSEKHLKDLETLLSEEGTPSQQTLKSEAGSPLIQELFDPGSPEEADSKYMTLDEFEQKLYDQSVEPVIYKEEYFPLGGEGTGP</sequence>
<dbReference type="Pfam" id="PF05734">
    <property type="entry name" value="DUF832"/>
    <property type="match status" value="1"/>
</dbReference>
<dbReference type="EMBL" id="DQ198083">
    <property type="protein sequence ID" value="ABB22265.1"/>
    <property type="molecule type" value="Genomic_DNA"/>
</dbReference>
<name>A1BM36_9GAMA</name>
<organism evidence="2 3">
    <name type="scientific">Ovine gammaherpesvirus 2</name>
    <dbReference type="NCBI Taxonomy" id="10398"/>
    <lineage>
        <taxon>Viruses</taxon>
        <taxon>Duplodnaviria</taxon>
        <taxon>Heunggongvirae</taxon>
        <taxon>Peploviricota</taxon>
        <taxon>Herviviricetes</taxon>
        <taxon>Herpesvirales</taxon>
        <taxon>Orthoherpesviridae</taxon>
        <taxon>Gammaherpesvirinae</taxon>
        <taxon>Macavirus</taxon>
        <taxon>Macavirus ovinegamma2</taxon>
    </lineage>
</organism>
<evidence type="ECO:0000256" key="1">
    <source>
        <dbReference type="SAM" id="MobiDB-lite"/>
    </source>
</evidence>
<feature type="region of interest" description="Disordered" evidence="1">
    <location>
        <begin position="379"/>
        <end position="410"/>
    </location>
</feature>
<dbReference type="Proteomes" id="UP000152762">
    <property type="component" value="Segment"/>
</dbReference>